<feature type="transmembrane region" description="Helical" evidence="1">
    <location>
        <begin position="377"/>
        <end position="406"/>
    </location>
</feature>
<dbReference type="EMBL" id="CP162514">
    <property type="protein sequence ID" value="XDH87996.1"/>
    <property type="molecule type" value="Genomic_DNA"/>
</dbReference>
<keyword evidence="1" id="KW-0812">Transmembrane</keyword>
<accession>A0AB39ARA8</accession>
<evidence type="ECO:0000259" key="2">
    <source>
        <dbReference type="Pfam" id="PF10145"/>
    </source>
</evidence>
<dbReference type="Pfam" id="PF10145">
    <property type="entry name" value="PhageMin_Tail"/>
    <property type="match status" value="1"/>
</dbReference>
<keyword evidence="1" id="KW-0472">Membrane</keyword>
<evidence type="ECO:0000313" key="3">
    <source>
        <dbReference type="EMBL" id="XDH87996.1"/>
    </source>
</evidence>
<gene>
    <name evidence="3" type="ORF">ABZP26_02055</name>
</gene>
<organism evidence="3">
    <name type="scientific">Pseudoalteromonas sp. SD03</name>
    <dbReference type="NCBI Taxonomy" id="3231719"/>
    <lineage>
        <taxon>Bacteria</taxon>
        <taxon>Pseudomonadati</taxon>
        <taxon>Pseudomonadota</taxon>
        <taxon>Gammaproteobacteria</taxon>
        <taxon>Alteromonadales</taxon>
        <taxon>Pseudoalteromonadaceae</taxon>
        <taxon>Pseudoalteromonas</taxon>
    </lineage>
</organism>
<dbReference type="AlphaFoldDB" id="A0AB39ARA8"/>
<feature type="domain" description="Phage tail tape measure protein" evidence="2">
    <location>
        <begin position="94"/>
        <end position="283"/>
    </location>
</feature>
<keyword evidence="1" id="KW-1133">Transmembrane helix</keyword>
<feature type="transmembrane region" description="Helical" evidence="1">
    <location>
        <begin position="418"/>
        <end position="440"/>
    </location>
</feature>
<proteinExistence type="predicted"/>
<sequence>MSLPQPLMFTVGMIDQITKPIAKVSNSLNGLTNDYQRGTMKMASGVAGIAASGYALQNALMPAIEMDRALGEVKSLGVRESALKQLTDTSYEFALKYGKSSTEFVKSSYDIQSAIAGLNDADLSAFTLSGNVLAAATKADAATITDYMGTMYGTFKNEAESMGKGEWVQQLTGMTATAVQVFKTDGKKMADAFKGMSGASKEALSDQMAILGTLQSTLGGGESATQYKAFLGGAAKAQEKLGMNFTDQYGKLLPTIEILEKLKGKYGDLTIASDRLEIKEAFGTDQALGFIDLLSKDTDALRVNMDALGKVKGMEQAEKMASAMTDQSERLSQSWYVIRAALGSAILPAFNDFVGLIADMGSGVLSFTEEFPTLTKWLGYAAVGVLAFVAAGGLISVVMGASIMAMTAWSAIIKTGKWLNAAWTASVTVMRAAMFALNLVMAANPILLIVAGITLAIAAVGALIYYWDDLKASFADISWVNVLLTGLEYAWKAVEFLFAPLLWAIEELASLAGIEIDTSFEGVKGLIGLEKVPATQPQASSIPSIAAISPVQSRVERGGITQQISNANQQKSTHIASVTINPAKGDTNYMNFVEMHS</sequence>
<dbReference type="InterPro" id="IPR010090">
    <property type="entry name" value="Phage_tape_meas"/>
</dbReference>
<dbReference type="RefSeq" id="WP_368485311.1">
    <property type="nucleotide sequence ID" value="NZ_CP162514.1"/>
</dbReference>
<feature type="transmembrane region" description="Helical" evidence="1">
    <location>
        <begin position="446"/>
        <end position="467"/>
    </location>
</feature>
<name>A0AB39ARA8_9GAMM</name>
<evidence type="ECO:0000256" key="1">
    <source>
        <dbReference type="SAM" id="Phobius"/>
    </source>
</evidence>
<protein>
    <submittedName>
        <fullName evidence="3">Phage tail tape measure protein</fullName>
    </submittedName>
</protein>
<reference evidence="3" key="1">
    <citation type="submission" date="2024-07" db="EMBL/GenBank/DDBJ databases">
        <authorList>
            <person name="Jiang Y."/>
            <person name="Qin Q."/>
        </authorList>
    </citation>
    <scope>NUCLEOTIDE SEQUENCE</scope>
    <source>
        <strain evidence="3">SD03</strain>
    </source>
</reference>